<dbReference type="EMBL" id="CAKOFQ010007490">
    <property type="protein sequence ID" value="CAH2002337.1"/>
    <property type="molecule type" value="Genomic_DNA"/>
</dbReference>
<dbReference type="Proteomes" id="UP001152888">
    <property type="component" value="Unassembled WGS sequence"/>
</dbReference>
<keyword evidence="2" id="KW-1185">Reference proteome</keyword>
<gene>
    <name evidence="1" type="ORF">ACAOBT_LOCUS26730</name>
</gene>
<sequence>MQNQACFSVRERNCQGLITNCLFSSIRHLKIKGYLFAGMLRIFIFRTCRYKIFLSRDSNILPGNQNGYSWHVLSTFHK</sequence>
<comment type="caution">
    <text evidence="1">The sequence shown here is derived from an EMBL/GenBank/DDBJ whole genome shotgun (WGS) entry which is preliminary data.</text>
</comment>
<name>A0A9P0LZ59_ACAOB</name>
<protein>
    <submittedName>
        <fullName evidence="1">Uncharacterized protein</fullName>
    </submittedName>
</protein>
<reference evidence="1" key="1">
    <citation type="submission" date="2022-03" db="EMBL/GenBank/DDBJ databases">
        <authorList>
            <person name="Sayadi A."/>
        </authorList>
    </citation>
    <scope>NUCLEOTIDE SEQUENCE</scope>
</reference>
<accession>A0A9P0LZ59</accession>
<organism evidence="1 2">
    <name type="scientific">Acanthoscelides obtectus</name>
    <name type="common">Bean weevil</name>
    <name type="synonym">Bruchus obtectus</name>
    <dbReference type="NCBI Taxonomy" id="200917"/>
    <lineage>
        <taxon>Eukaryota</taxon>
        <taxon>Metazoa</taxon>
        <taxon>Ecdysozoa</taxon>
        <taxon>Arthropoda</taxon>
        <taxon>Hexapoda</taxon>
        <taxon>Insecta</taxon>
        <taxon>Pterygota</taxon>
        <taxon>Neoptera</taxon>
        <taxon>Endopterygota</taxon>
        <taxon>Coleoptera</taxon>
        <taxon>Polyphaga</taxon>
        <taxon>Cucujiformia</taxon>
        <taxon>Chrysomeloidea</taxon>
        <taxon>Chrysomelidae</taxon>
        <taxon>Bruchinae</taxon>
        <taxon>Bruchini</taxon>
        <taxon>Acanthoscelides</taxon>
    </lineage>
</organism>
<proteinExistence type="predicted"/>
<evidence type="ECO:0000313" key="1">
    <source>
        <dbReference type="EMBL" id="CAH2002337.1"/>
    </source>
</evidence>
<dbReference type="AlphaFoldDB" id="A0A9P0LZ59"/>
<evidence type="ECO:0000313" key="2">
    <source>
        <dbReference type="Proteomes" id="UP001152888"/>
    </source>
</evidence>